<reference evidence="1 2" key="2">
    <citation type="journal article" date="2022" name="Mol. Ecol. Resour.">
        <title>The genomes of chicory, endive, great burdock and yacon provide insights into Asteraceae paleo-polyploidization history and plant inulin production.</title>
        <authorList>
            <person name="Fan W."/>
            <person name="Wang S."/>
            <person name="Wang H."/>
            <person name="Wang A."/>
            <person name="Jiang F."/>
            <person name="Liu H."/>
            <person name="Zhao H."/>
            <person name="Xu D."/>
            <person name="Zhang Y."/>
        </authorList>
    </citation>
    <scope>NUCLEOTIDE SEQUENCE [LARGE SCALE GENOMIC DNA]</scope>
    <source>
        <strain evidence="2">cv. Niubang</strain>
    </source>
</reference>
<evidence type="ECO:0000313" key="1">
    <source>
        <dbReference type="EMBL" id="KAI3681062.1"/>
    </source>
</evidence>
<name>A0ACB8Y835_ARCLA</name>
<keyword evidence="2" id="KW-1185">Reference proteome</keyword>
<evidence type="ECO:0000313" key="2">
    <source>
        <dbReference type="Proteomes" id="UP001055879"/>
    </source>
</evidence>
<sequence>MKKRKELQSLRRSKAKWKRVKKLKNSRIVKGSPVEENCEKKEEILQHKREDNGGELIYFHTHITLRYIYLRLSLSHTHALARSTLNSLQVIEGSKEFTKVALHFDSYSWH</sequence>
<comment type="caution">
    <text evidence="1">The sequence shown here is derived from an EMBL/GenBank/DDBJ whole genome shotgun (WGS) entry which is preliminary data.</text>
</comment>
<organism evidence="1 2">
    <name type="scientific">Arctium lappa</name>
    <name type="common">Greater burdock</name>
    <name type="synonym">Lappa major</name>
    <dbReference type="NCBI Taxonomy" id="4217"/>
    <lineage>
        <taxon>Eukaryota</taxon>
        <taxon>Viridiplantae</taxon>
        <taxon>Streptophyta</taxon>
        <taxon>Embryophyta</taxon>
        <taxon>Tracheophyta</taxon>
        <taxon>Spermatophyta</taxon>
        <taxon>Magnoliopsida</taxon>
        <taxon>eudicotyledons</taxon>
        <taxon>Gunneridae</taxon>
        <taxon>Pentapetalae</taxon>
        <taxon>asterids</taxon>
        <taxon>campanulids</taxon>
        <taxon>Asterales</taxon>
        <taxon>Asteraceae</taxon>
        <taxon>Carduoideae</taxon>
        <taxon>Cardueae</taxon>
        <taxon>Arctiinae</taxon>
        <taxon>Arctium</taxon>
    </lineage>
</organism>
<gene>
    <name evidence="1" type="ORF">L6452_35844</name>
</gene>
<accession>A0ACB8Y835</accession>
<dbReference type="EMBL" id="CM042059">
    <property type="protein sequence ID" value="KAI3681062.1"/>
    <property type="molecule type" value="Genomic_DNA"/>
</dbReference>
<dbReference type="Proteomes" id="UP001055879">
    <property type="component" value="Linkage Group LG13"/>
</dbReference>
<protein>
    <submittedName>
        <fullName evidence="1">Uncharacterized protein</fullName>
    </submittedName>
</protein>
<proteinExistence type="predicted"/>
<reference evidence="2" key="1">
    <citation type="journal article" date="2022" name="Mol. Ecol. Resour.">
        <title>The genomes of chicory, endive, great burdock and yacon provide insights into Asteraceae palaeo-polyploidization history and plant inulin production.</title>
        <authorList>
            <person name="Fan W."/>
            <person name="Wang S."/>
            <person name="Wang H."/>
            <person name="Wang A."/>
            <person name="Jiang F."/>
            <person name="Liu H."/>
            <person name="Zhao H."/>
            <person name="Xu D."/>
            <person name="Zhang Y."/>
        </authorList>
    </citation>
    <scope>NUCLEOTIDE SEQUENCE [LARGE SCALE GENOMIC DNA]</scope>
    <source>
        <strain evidence="2">cv. Niubang</strain>
    </source>
</reference>